<dbReference type="GO" id="GO:0008206">
    <property type="term" value="P:bile acid metabolic process"/>
    <property type="evidence" value="ECO:0007669"/>
    <property type="project" value="TreeGrafter"/>
</dbReference>
<evidence type="ECO:0000313" key="2">
    <source>
        <dbReference type="EMBL" id="JAV82583.1"/>
    </source>
</evidence>
<dbReference type="GO" id="GO:0005739">
    <property type="term" value="C:mitochondrion"/>
    <property type="evidence" value="ECO:0007669"/>
    <property type="project" value="TreeGrafter"/>
</dbReference>
<dbReference type="Gene3D" id="3.30.1540.10">
    <property type="entry name" value="formyl-coa transferase, domain 3"/>
    <property type="match status" value="1"/>
</dbReference>
<dbReference type="EMBL" id="GEZM01036577">
    <property type="protein sequence ID" value="JAV82583.1"/>
    <property type="molecule type" value="Transcribed_RNA"/>
</dbReference>
<dbReference type="InterPro" id="IPR050509">
    <property type="entry name" value="CoA-transferase_III"/>
</dbReference>
<reference evidence="2" key="1">
    <citation type="journal article" date="2016" name="Sci. Rep.">
        <title>Molecular characterization of firefly nuptial gifts: a multi-omics approach sheds light on postcopulatory sexual selection.</title>
        <authorList>
            <person name="Al-Wathiqui N."/>
            <person name="Fallon T.R."/>
            <person name="South A."/>
            <person name="Weng J.K."/>
            <person name="Lewis S.M."/>
        </authorList>
    </citation>
    <scope>NUCLEOTIDE SEQUENCE</scope>
</reference>
<dbReference type="InterPro" id="IPR003673">
    <property type="entry name" value="CoA-Trfase_fam_III"/>
</dbReference>
<dbReference type="PANTHER" id="PTHR48228:SF5">
    <property type="entry name" value="ALPHA-METHYLACYL-COA RACEMASE"/>
    <property type="match status" value="1"/>
</dbReference>
<comment type="similarity">
    <text evidence="1">Belongs to the CoA-transferase III family.</text>
</comment>
<dbReference type="Gene3D" id="3.40.50.10540">
    <property type="entry name" value="Crotonobetainyl-coa:carnitine coa-transferase, domain 1"/>
    <property type="match status" value="1"/>
</dbReference>
<evidence type="ECO:0008006" key="3">
    <source>
        <dbReference type="Google" id="ProtNLM"/>
    </source>
</evidence>
<proteinExistence type="inferred from homology"/>
<dbReference type="SUPFAM" id="SSF89796">
    <property type="entry name" value="CoA-transferase family III (CaiB/BaiF)"/>
    <property type="match status" value="1"/>
</dbReference>
<evidence type="ECO:0000256" key="1">
    <source>
        <dbReference type="ARBA" id="ARBA00008383"/>
    </source>
</evidence>
<dbReference type="PANTHER" id="PTHR48228">
    <property type="entry name" value="SUCCINYL-COA--D-CITRAMALATE COA-TRANSFERASE"/>
    <property type="match status" value="1"/>
</dbReference>
<dbReference type="InterPro" id="IPR023606">
    <property type="entry name" value="CoA-Trfase_III_dom_1_sf"/>
</dbReference>
<dbReference type="Pfam" id="PF02515">
    <property type="entry name" value="CoA_transf_3"/>
    <property type="match status" value="1"/>
</dbReference>
<dbReference type="GO" id="GO:0008111">
    <property type="term" value="F:alpha-methylacyl-CoA racemase activity"/>
    <property type="evidence" value="ECO:0007669"/>
    <property type="project" value="TreeGrafter"/>
</dbReference>
<accession>A0A1Y1MA96</accession>
<organism evidence="2">
    <name type="scientific">Photinus pyralis</name>
    <name type="common">Common eastern firefly</name>
    <name type="synonym">Lampyris pyralis</name>
    <dbReference type="NCBI Taxonomy" id="7054"/>
    <lineage>
        <taxon>Eukaryota</taxon>
        <taxon>Metazoa</taxon>
        <taxon>Ecdysozoa</taxon>
        <taxon>Arthropoda</taxon>
        <taxon>Hexapoda</taxon>
        <taxon>Insecta</taxon>
        <taxon>Pterygota</taxon>
        <taxon>Neoptera</taxon>
        <taxon>Endopterygota</taxon>
        <taxon>Coleoptera</taxon>
        <taxon>Polyphaga</taxon>
        <taxon>Elateriformia</taxon>
        <taxon>Elateroidea</taxon>
        <taxon>Lampyridae</taxon>
        <taxon>Lampyrinae</taxon>
        <taxon>Photinus</taxon>
    </lineage>
</organism>
<sequence length="383" mass="41730">MALKGIKVLEFGGLAPGPFCGMVLADFGAAITRIDRIGANVEVDCVGNGKSSLALNVKSKEGVNIIKKLSRKSDVVIEPFRPGVMEGLGLGPKELLQENPRLIYARLTGYGDKGAYSPRAGHDINYLGLSGILSLFGRAGENPIAPVNLAADFAGGGLMCAFGIILALLERQSSNMGQVIDCNMVEGAAYVGSWLYRSQHLPIWGNSRGNNILDTGRYFYETYETKDGKYMAVGALEPQFYAQVLKGLELKDDEISQFDDNEACKKVFREKFLQKTQAEWCKIFDKTDACVTPILSLEEAPSHPHNAERNTFVVSHETGQLVPGPAPRLSRTPGISRAITPAPKRGQHTISILQDLGYTSSEITKLENMNVIETYQEVPTSKL</sequence>
<name>A0A1Y1MA96_PHOPY</name>
<dbReference type="InterPro" id="IPR044855">
    <property type="entry name" value="CoA-Trfase_III_dom3_sf"/>
</dbReference>
<dbReference type="AlphaFoldDB" id="A0A1Y1MA96"/>
<protein>
    <recommendedName>
        <fullName evidence="3">Alpha-methylacyl-CoA racemase</fullName>
    </recommendedName>
</protein>